<reference evidence="1 2" key="2">
    <citation type="journal article" date="2023" name="ChemBioChem">
        <title>Acyltransferase Domain Exchange between Two Independent Type I Polyketide Synthases in the Same Producer Strain of Macrolide Antibiotics.</title>
        <authorList>
            <person name="Kudo F."/>
            <person name="Kishikawa K."/>
            <person name="Tsuboi K."/>
            <person name="Kido T."/>
            <person name="Usui T."/>
            <person name="Hashimoto J."/>
            <person name="Shin-Ya K."/>
            <person name="Miyanaga A."/>
            <person name="Eguchi T."/>
        </authorList>
    </citation>
    <scope>NUCLEOTIDE SEQUENCE [LARGE SCALE GENOMIC DNA]</scope>
    <source>
        <strain evidence="1 2">A-8890</strain>
    </source>
</reference>
<protein>
    <submittedName>
        <fullName evidence="1">Uncharacterized protein</fullName>
    </submittedName>
</protein>
<reference evidence="1 2" key="1">
    <citation type="journal article" date="2010" name="ChemBioChem">
        <title>Cloning and characterization of the biosynthetic gene cluster of 16-membered macrolide antibiotic FD-891: involvement of a dual functional cytochrome P450 monooxygenase catalyzing epoxidation and hydroxylation.</title>
        <authorList>
            <person name="Kudo F."/>
            <person name="Motegi A."/>
            <person name="Mizoue K."/>
            <person name="Eguchi T."/>
        </authorList>
    </citation>
    <scope>NUCLEOTIDE SEQUENCE [LARGE SCALE GENOMIC DNA]</scope>
    <source>
        <strain evidence="1 2">A-8890</strain>
    </source>
</reference>
<evidence type="ECO:0000313" key="2">
    <source>
        <dbReference type="Proteomes" id="UP001321542"/>
    </source>
</evidence>
<sequence>MSRCGGFLGAFDKVTVVEAGAGPDEGDEVGCGTARQRAWADSTSVNTIARATAGLPRPW</sequence>
<keyword evidence="2" id="KW-1185">Reference proteome</keyword>
<dbReference type="Proteomes" id="UP001321542">
    <property type="component" value="Chromosome"/>
</dbReference>
<evidence type="ECO:0000313" key="1">
    <source>
        <dbReference type="EMBL" id="BBC28892.1"/>
    </source>
</evidence>
<organism evidence="1 2">
    <name type="scientific">Streptomyces graminofaciens</name>
    <dbReference type="NCBI Taxonomy" id="68212"/>
    <lineage>
        <taxon>Bacteria</taxon>
        <taxon>Bacillati</taxon>
        <taxon>Actinomycetota</taxon>
        <taxon>Actinomycetes</taxon>
        <taxon>Kitasatosporales</taxon>
        <taxon>Streptomycetaceae</taxon>
        <taxon>Streptomyces</taxon>
    </lineage>
</organism>
<dbReference type="EMBL" id="AP018448">
    <property type="protein sequence ID" value="BBC28892.1"/>
    <property type="molecule type" value="Genomic_DNA"/>
</dbReference>
<name>A0ABN5V830_9ACTN</name>
<proteinExistence type="predicted"/>
<gene>
    <name evidence="1" type="ORF">SGFS_001830</name>
</gene>
<accession>A0ABN5V830</accession>